<evidence type="ECO:0000313" key="3">
    <source>
        <dbReference type="EMBL" id="SFC62873.1"/>
    </source>
</evidence>
<protein>
    <submittedName>
        <fullName evidence="3">Nucleotide-binding universal stress protein, UspA family</fullName>
    </submittedName>
</protein>
<organism evidence="3 4">
    <name type="scientific">Zunongwangia mangrovi</name>
    <dbReference type="NCBI Taxonomy" id="1334022"/>
    <lineage>
        <taxon>Bacteria</taxon>
        <taxon>Pseudomonadati</taxon>
        <taxon>Bacteroidota</taxon>
        <taxon>Flavobacteriia</taxon>
        <taxon>Flavobacteriales</taxon>
        <taxon>Flavobacteriaceae</taxon>
        <taxon>Zunongwangia</taxon>
    </lineage>
</organism>
<dbReference type="EMBL" id="FOKV01000006">
    <property type="protein sequence ID" value="SFC62873.1"/>
    <property type="molecule type" value="Genomic_DNA"/>
</dbReference>
<dbReference type="Gene3D" id="3.40.50.620">
    <property type="entry name" value="HUPs"/>
    <property type="match status" value="2"/>
</dbReference>
<gene>
    <name evidence="3" type="ORF">SAMN04487907_106109</name>
</gene>
<dbReference type="RefSeq" id="WP_092543491.1">
    <property type="nucleotide sequence ID" value="NZ_FOKV01000006.1"/>
</dbReference>
<dbReference type="AlphaFoldDB" id="A0A1I1KXJ7"/>
<dbReference type="CDD" id="cd00293">
    <property type="entry name" value="USP-like"/>
    <property type="match status" value="1"/>
</dbReference>
<dbReference type="SUPFAM" id="SSF52402">
    <property type="entry name" value="Adenine nucleotide alpha hydrolases-like"/>
    <property type="match status" value="2"/>
</dbReference>
<dbReference type="InterPro" id="IPR014729">
    <property type="entry name" value="Rossmann-like_a/b/a_fold"/>
</dbReference>
<comment type="similarity">
    <text evidence="1">Belongs to the universal stress protein A family.</text>
</comment>
<dbReference type="OrthoDB" id="1522996at2"/>
<evidence type="ECO:0000259" key="2">
    <source>
        <dbReference type="Pfam" id="PF00582"/>
    </source>
</evidence>
<sequence>MINVNTILVGLDLSPMDDHLIAYASFLAKKLDIKKVYFTHNIKKYAISELFQEQLKDLDLEQIIGDELSEKITNSFDAEAEWDTLIAEDPYTESIFNHIVNKYYIDMILVGNKIDYEGAGVITDKLLRMVKCPLLIIPETCTPKLDTIWAGTDFSRSCMKIYNSVDYIKEKVDATIVAAHVYQIPAQFSPYVSAATMKEKLKKHSQERLEKFIKRMHKTYDIEEKVLDSKESTIAEKLIECSQDNDADLLMVADKGSNNISSLMLGSVTDELSTSNSRIPIWVVK</sequence>
<feature type="domain" description="UspA" evidence="2">
    <location>
        <begin position="146"/>
        <end position="285"/>
    </location>
</feature>
<dbReference type="InterPro" id="IPR006016">
    <property type="entry name" value="UspA"/>
</dbReference>
<dbReference type="STRING" id="1334022.SAMN04487907_106109"/>
<keyword evidence="4" id="KW-1185">Reference proteome</keyword>
<dbReference type="PANTHER" id="PTHR46268:SF6">
    <property type="entry name" value="UNIVERSAL STRESS PROTEIN UP12"/>
    <property type="match status" value="1"/>
</dbReference>
<reference evidence="4" key="1">
    <citation type="submission" date="2016-10" db="EMBL/GenBank/DDBJ databases">
        <authorList>
            <person name="Varghese N."/>
            <person name="Submissions S."/>
        </authorList>
    </citation>
    <scope>NUCLEOTIDE SEQUENCE [LARGE SCALE GENOMIC DNA]</scope>
    <source>
        <strain evidence="4">DSM 24499</strain>
    </source>
</reference>
<evidence type="ECO:0000313" key="4">
    <source>
        <dbReference type="Proteomes" id="UP000199438"/>
    </source>
</evidence>
<accession>A0A1I1KXJ7</accession>
<dbReference type="PANTHER" id="PTHR46268">
    <property type="entry name" value="STRESS RESPONSE PROTEIN NHAX"/>
    <property type="match status" value="1"/>
</dbReference>
<dbReference type="Proteomes" id="UP000199438">
    <property type="component" value="Unassembled WGS sequence"/>
</dbReference>
<feature type="domain" description="UspA" evidence="2">
    <location>
        <begin position="5"/>
        <end position="138"/>
    </location>
</feature>
<dbReference type="Pfam" id="PF00582">
    <property type="entry name" value="Usp"/>
    <property type="match status" value="2"/>
</dbReference>
<name>A0A1I1KXJ7_9FLAO</name>
<evidence type="ECO:0000256" key="1">
    <source>
        <dbReference type="ARBA" id="ARBA00008791"/>
    </source>
</evidence>
<proteinExistence type="inferred from homology"/>